<comment type="subcellular location">
    <subcellularLocation>
        <location evidence="1">Endomembrane system</location>
        <topology evidence="1">Multi-pass membrane protein</topology>
    </subcellularLocation>
</comment>
<dbReference type="Gene3D" id="1.20.1250.20">
    <property type="entry name" value="MFS general substrate transporter like domains"/>
    <property type="match status" value="1"/>
</dbReference>
<evidence type="ECO:0000259" key="7">
    <source>
        <dbReference type="PROSITE" id="PS50850"/>
    </source>
</evidence>
<dbReference type="EMBL" id="JBHSVR010000001">
    <property type="protein sequence ID" value="MFC6632902.1"/>
    <property type="molecule type" value="Genomic_DNA"/>
</dbReference>
<feature type="transmembrane region" description="Helical" evidence="6">
    <location>
        <begin position="214"/>
        <end position="234"/>
    </location>
</feature>
<dbReference type="InterPro" id="IPR020846">
    <property type="entry name" value="MFS_dom"/>
</dbReference>
<feature type="transmembrane region" description="Helical" evidence="6">
    <location>
        <begin position="284"/>
        <end position="302"/>
    </location>
</feature>
<dbReference type="InterPro" id="IPR036259">
    <property type="entry name" value="MFS_trans_sf"/>
</dbReference>
<dbReference type="SUPFAM" id="SSF103473">
    <property type="entry name" value="MFS general substrate transporter"/>
    <property type="match status" value="1"/>
</dbReference>
<gene>
    <name evidence="8" type="ORF">ACFQBM_06415</name>
</gene>
<dbReference type="PANTHER" id="PTHR23501">
    <property type="entry name" value="MAJOR FACILITATOR SUPERFAMILY"/>
    <property type="match status" value="1"/>
</dbReference>
<keyword evidence="9" id="KW-1185">Reference proteome</keyword>
<feature type="transmembrane region" description="Helical" evidence="6">
    <location>
        <begin position="373"/>
        <end position="394"/>
    </location>
</feature>
<evidence type="ECO:0000256" key="2">
    <source>
        <dbReference type="ARBA" id="ARBA00022448"/>
    </source>
</evidence>
<evidence type="ECO:0000313" key="9">
    <source>
        <dbReference type="Proteomes" id="UP001596425"/>
    </source>
</evidence>
<evidence type="ECO:0000256" key="3">
    <source>
        <dbReference type="ARBA" id="ARBA00022692"/>
    </source>
</evidence>
<evidence type="ECO:0000256" key="5">
    <source>
        <dbReference type="ARBA" id="ARBA00023136"/>
    </source>
</evidence>
<feature type="transmembrane region" description="Helical" evidence="6">
    <location>
        <begin position="174"/>
        <end position="193"/>
    </location>
</feature>
<dbReference type="Proteomes" id="UP001596425">
    <property type="component" value="Unassembled WGS sequence"/>
</dbReference>
<dbReference type="RefSeq" id="WP_193189675.1">
    <property type="nucleotide sequence ID" value="NZ_JACZFR010000007.1"/>
</dbReference>
<accession>A0ABW1YMU5</accession>
<name>A0ABW1YMU5_9GAMM</name>
<feature type="domain" description="Major facilitator superfamily (MFS) profile" evidence="7">
    <location>
        <begin position="13"/>
        <end position="395"/>
    </location>
</feature>
<feature type="transmembrane region" description="Helical" evidence="6">
    <location>
        <begin position="342"/>
        <end position="361"/>
    </location>
</feature>
<sequence>MNAPPHIAASGAAVSPLRRATLLCLAALTIMSGATMAPSLPALQSHFAGHPDSELLSRLVLTLPALAIALCAPIAGAIADRFGRLRLLLFSICLYSLAGLSGLVADSLAAILVGRALLGVAVAGTMTSVTALVGDYFTGSERESYMSQQGAFVSFGGVVFLIGGGWLADQHWRAPFAVYGIALLVLPAAMAFLSEAPRKSGSATSSSSADSVPYLLLAALFVAALLNSVAFYLIPTQLPFFLREIGISLPSDTGLAIAGSNLVGALSSLYLYRHLRTRFKSLEIFAFGFAFMAAGLLLISRADSFTAVMFATGIYGIGMGAMMPHLFSTAIHLAPERMRGRIAGGLSASIFFGQFLSPLLSQPWSQHFGLPTVFLHMGILLLALSAAAAVGAKIRIRLPASYGRIYAT</sequence>
<evidence type="ECO:0000256" key="6">
    <source>
        <dbReference type="SAM" id="Phobius"/>
    </source>
</evidence>
<feature type="transmembrane region" description="Helical" evidence="6">
    <location>
        <begin position="117"/>
        <end position="138"/>
    </location>
</feature>
<feature type="transmembrane region" description="Helical" evidence="6">
    <location>
        <begin position="150"/>
        <end position="168"/>
    </location>
</feature>
<dbReference type="PROSITE" id="PS50850">
    <property type="entry name" value="MFS"/>
    <property type="match status" value="1"/>
</dbReference>
<keyword evidence="2" id="KW-0813">Transport</keyword>
<evidence type="ECO:0000256" key="1">
    <source>
        <dbReference type="ARBA" id="ARBA00004127"/>
    </source>
</evidence>
<feature type="transmembrane region" description="Helical" evidence="6">
    <location>
        <begin position="55"/>
        <end position="75"/>
    </location>
</feature>
<dbReference type="PANTHER" id="PTHR23501:SF191">
    <property type="entry name" value="VACUOLAR BASIC AMINO ACID TRANSPORTER 4"/>
    <property type="match status" value="1"/>
</dbReference>
<evidence type="ECO:0000313" key="8">
    <source>
        <dbReference type="EMBL" id="MFC6632902.1"/>
    </source>
</evidence>
<keyword evidence="5 6" id="KW-0472">Membrane</keyword>
<dbReference type="InterPro" id="IPR011701">
    <property type="entry name" value="MFS"/>
</dbReference>
<dbReference type="CDD" id="cd17473">
    <property type="entry name" value="MFS_arabinose_efflux_permease_like"/>
    <property type="match status" value="1"/>
</dbReference>
<dbReference type="Pfam" id="PF07690">
    <property type="entry name" value="MFS_1"/>
    <property type="match status" value="1"/>
</dbReference>
<organism evidence="8 9">
    <name type="scientific">Microbulbifer taiwanensis</name>
    <dbReference type="NCBI Taxonomy" id="986746"/>
    <lineage>
        <taxon>Bacteria</taxon>
        <taxon>Pseudomonadati</taxon>
        <taxon>Pseudomonadota</taxon>
        <taxon>Gammaproteobacteria</taxon>
        <taxon>Cellvibrionales</taxon>
        <taxon>Microbulbiferaceae</taxon>
        <taxon>Microbulbifer</taxon>
    </lineage>
</organism>
<protein>
    <submittedName>
        <fullName evidence="8">MFS transporter</fullName>
    </submittedName>
</protein>
<comment type="caution">
    <text evidence="8">The sequence shown here is derived from an EMBL/GenBank/DDBJ whole genome shotgun (WGS) entry which is preliminary data.</text>
</comment>
<feature type="transmembrane region" description="Helical" evidence="6">
    <location>
        <begin position="308"/>
        <end position="330"/>
    </location>
</feature>
<feature type="transmembrane region" description="Helical" evidence="6">
    <location>
        <begin position="87"/>
        <end position="111"/>
    </location>
</feature>
<keyword evidence="4 6" id="KW-1133">Transmembrane helix</keyword>
<proteinExistence type="predicted"/>
<keyword evidence="3 6" id="KW-0812">Transmembrane</keyword>
<evidence type="ECO:0000256" key="4">
    <source>
        <dbReference type="ARBA" id="ARBA00022989"/>
    </source>
</evidence>
<reference evidence="9" key="1">
    <citation type="journal article" date="2019" name="Int. J. Syst. Evol. Microbiol.">
        <title>The Global Catalogue of Microorganisms (GCM) 10K type strain sequencing project: providing services to taxonomists for standard genome sequencing and annotation.</title>
        <authorList>
            <consortium name="The Broad Institute Genomics Platform"/>
            <consortium name="The Broad Institute Genome Sequencing Center for Infectious Disease"/>
            <person name="Wu L."/>
            <person name="Ma J."/>
        </authorList>
    </citation>
    <scope>NUCLEOTIDE SEQUENCE [LARGE SCALE GENOMIC DNA]</scope>
    <source>
        <strain evidence="9">CGMCC 1.13718</strain>
    </source>
</reference>